<feature type="domain" description="DinB-like" evidence="1">
    <location>
        <begin position="11"/>
        <end position="141"/>
    </location>
</feature>
<protein>
    <submittedName>
        <fullName evidence="2">DinB family protein</fullName>
    </submittedName>
</protein>
<dbReference type="Gene3D" id="1.20.120.450">
    <property type="entry name" value="dinb family like domain"/>
    <property type="match status" value="1"/>
</dbReference>
<evidence type="ECO:0000313" key="3">
    <source>
        <dbReference type="Proteomes" id="UP001161691"/>
    </source>
</evidence>
<dbReference type="SUPFAM" id="SSF109854">
    <property type="entry name" value="DinB/YfiT-like putative metalloenzymes"/>
    <property type="match status" value="1"/>
</dbReference>
<dbReference type="Pfam" id="PF12867">
    <property type="entry name" value="DinB_2"/>
    <property type="match status" value="1"/>
</dbReference>
<organism evidence="2 3">
    <name type="scientific">Cohnella hashimotonis</name>
    <dbReference type="NCBI Taxonomy" id="2826895"/>
    <lineage>
        <taxon>Bacteria</taxon>
        <taxon>Bacillati</taxon>
        <taxon>Bacillota</taxon>
        <taxon>Bacilli</taxon>
        <taxon>Bacillales</taxon>
        <taxon>Paenibacillaceae</taxon>
        <taxon>Cohnella</taxon>
    </lineage>
</organism>
<dbReference type="InterPro" id="IPR024775">
    <property type="entry name" value="DinB-like"/>
</dbReference>
<sequence length="157" mass="18815">MDAKSLILLDLKETRRRFIKAASCIPDRFIHWQPDAAALSVGQMVRHVLEHDYYWYMILTEQRLPTEEEMAPMQDRPYTSMQDEVERSEVHHARFLSYVESLDVRTFETVLIRWPHRPIERCLGDALERKSYHDAVHTGQLLQYMRMLQISRPDIWD</sequence>
<proteinExistence type="predicted"/>
<dbReference type="Proteomes" id="UP001161691">
    <property type="component" value="Unassembled WGS sequence"/>
</dbReference>
<comment type="caution">
    <text evidence="2">The sequence shown here is derived from an EMBL/GenBank/DDBJ whole genome shotgun (WGS) entry which is preliminary data.</text>
</comment>
<gene>
    <name evidence="2" type="ORF">KB449_28840</name>
</gene>
<name>A0ABT6TQ46_9BACL</name>
<keyword evidence="3" id="KW-1185">Reference proteome</keyword>
<dbReference type="InterPro" id="IPR034660">
    <property type="entry name" value="DinB/YfiT-like"/>
</dbReference>
<dbReference type="EMBL" id="JAGRPV010000001">
    <property type="protein sequence ID" value="MDI4648979.1"/>
    <property type="molecule type" value="Genomic_DNA"/>
</dbReference>
<evidence type="ECO:0000313" key="2">
    <source>
        <dbReference type="EMBL" id="MDI4648979.1"/>
    </source>
</evidence>
<reference evidence="2" key="1">
    <citation type="submission" date="2023-04" db="EMBL/GenBank/DDBJ databases">
        <title>Comparative genomic analysis of Cohnella hashimotonis sp. nov., isolated from the International Space Station.</title>
        <authorList>
            <person name="Venkateswaran K."/>
            <person name="Simpson A."/>
        </authorList>
    </citation>
    <scope>NUCLEOTIDE SEQUENCE</scope>
    <source>
        <strain evidence="2">F6_2S_P_1</strain>
    </source>
</reference>
<evidence type="ECO:0000259" key="1">
    <source>
        <dbReference type="Pfam" id="PF12867"/>
    </source>
</evidence>
<dbReference type="RefSeq" id="WP_282911650.1">
    <property type="nucleotide sequence ID" value="NZ_JAGRPV010000001.1"/>
</dbReference>
<accession>A0ABT6TQ46</accession>